<dbReference type="EMBL" id="JBHTCF010000010">
    <property type="protein sequence ID" value="MFC7307092.1"/>
    <property type="molecule type" value="Genomic_DNA"/>
</dbReference>
<evidence type="ECO:0008006" key="3">
    <source>
        <dbReference type="Google" id="ProtNLM"/>
    </source>
</evidence>
<reference evidence="2" key="1">
    <citation type="journal article" date="2019" name="Int. J. Syst. Evol. Microbiol.">
        <title>The Global Catalogue of Microorganisms (GCM) 10K type strain sequencing project: providing services to taxonomists for standard genome sequencing and annotation.</title>
        <authorList>
            <consortium name="The Broad Institute Genomics Platform"/>
            <consortium name="The Broad Institute Genome Sequencing Center for Infectious Disease"/>
            <person name="Wu L."/>
            <person name="Ma J."/>
        </authorList>
    </citation>
    <scope>NUCLEOTIDE SEQUENCE [LARGE SCALE GENOMIC DNA]</scope>
    <source>
        <strain evidence="2">SYNS20</strain>
    </source>
</reference>
<sequence>MADEHNVLLMSFTDPQDCREAFQNAKVVLPGLAYVGVLERSPDGMVDVPESHAEDTTKYTVGAGVAGGLLGLLAGPVGALLGLANAAAVTDAVERAREEEGWAGMIFLSSRVEEGTAMLVADLYEESHQPADDLARRHGGTLERLPAKEFAAQVRAAEKAARKA</sequence>
<dbReference type="Proteomes" id="UP001596523">
    <property type="component" value="Unassembled WGS sequence"/>
</dbReference>
<accession>A0ABW2JMT7</accession>
<evidence type="ECO:0000313" key="2">
    <source>
        <dbReference type="Proteomes" id="UP001596523"/>
    </source>
</evidence>
<proteinExistence type="predicted"/>
<evidence type="ECO:0000313" key="1">
    <source>
        <dbReference type="EMBL" id="MFC7307092.1"/>
    </source>
</evidence>
<organism evidence="1 2">
    <name type="scientific">Streptomyces monticola</name>
    <dbReference type="NCBI Taxonomy" id="2666263"/>
    <lineage>
        <taxon>Bacteria</taxon>
        <taxon>Bacillati</taxon>
        <taxon>Actinomycetota</taxon>
        <taxon>Actinomycetes</taxon>
        <taxon>Kitasatosporales</taxon>
        <taxon>Streptomycetaceae</taxon>
        <taxon>Streptomyces</taxon>
    </lineage>
</organism>
<keyword evidence="2" id="KW-1185">Reference proteome</keyword>
<name>A0ABW2JMT7_9ACTN</name>
<comment type="caution">
    <text evidence="1">The sequence shown here is derived from an EMBL/GenBank/DDBJ whole genome shotgun (WGS) entry which is preliminary data.</text>
</comment>
<dbReference type="RefSeq" id="WP_381833411.1">
    <property type="nucleotide sequence ID" value="NZ_JBHTCF010000010.1"/>
</dbReference>
<gene>
    <name evidence="1" type="ORF">ACFQVC_23045</name>
</gene>
<protein>
    <recommendedName>
        <fullName evidence="3">DUF1269 domain-containing protein</fullName>
    </recommendedName>
</protein>